<dbReference type="Proteomes" id="UP000035680">
    <property type="component" value="Unassembled WGS sequence"/>
</dbReference>
<dbReference type="WBParaSite" id="SVE_1107300.1">
    <property type="protein sequence ID" value="SVE_1107300.1"/>
    <property type="gene ID" value="SVE_1107300"/>
</dbReference>
<feature type="transmembrane region" description="Helical" evidence="1">
    <location>
        <begin position="24"/>
        <end position="44"/>
    </location>
</feature>
<name>A0A0K0FPL6_STRVS</name>
<evidence type="ECO:0000313" key="2">
    <source>
        <dbReference type="Proteomes" id="UP000035680"/>
    </source>
</evidence>
<reference evidence="3" key="2">
    <citation type="submission" date="2015-08" db="UniProtKB">
        <authorList>
            <consortium name="WormBaseParasite"/>
        </authorList>
    </citation>
    <scope>IDENTIFICATION</scope>
</reference>
<proteinExistence type="predicted"/>
<organism evidence="2 3">
    <name type="scientific">Strongyloides venezuelensis</name>
    <name type="common">Threadworm</name>
    <dbReference type="NCBI Taxonomy" id="75913"/>
    <lineage>
        <taxon>Eukaryota</taxon>
        <taxon>Metazoa</taxon>
        <taxon>Ecdysozoa</taxon>
        <taxon>Nematoda</taxon>
        <taxon>Chromadorea</taxon>
        <taxon>Rhabditida</taxon>
        <taxon>Tylenchina</taxon>
        <taxon>Panagrolaimomorpha</taxon>
        <taxon>Strongyloidoidea</taxon>
        <taxon>Strongyloididae</taxon>
        <taxon>Strongyloides</taxon>
    </lineage>
</organism>
<protein>
    <submittedName>
        <fullName evidence="3">DUF4134 domain-containing protein</fullName>
    </submittedName>
</protein>
<accession>A0A0K0FPL6</accession>
<dbReference type="AlphaFoldDB" id="A0A0K0FPL6"/>
<keyword evidence="1" id="KW-0472">Membrane</keyword>
<sequence>MFTSPHQAFNYLLKGDTRRINDMYFTWIVCFLLIVSASCINQVIEMDYWKRMAIIRFVMIVIFIIGFLGILYLLYRKLTTKKRSGKHVEDFESLKPCKNQVVALYLNKATDVIVL</sequence>
<keyword evidence="1" id="KW-0812">Transmembrane</keyword>
<feature type="transmembrane region" description="Helical" evidence="1">
    <location>
        <begin position="56"/>
        <end position="75"/>
    </location>
</feature>
<evidence type="ECO:0000256" key="1">
    <source>
        <dbReference type="SAM" id="Phobius"/>
    </source>
</evidence>
<evidence type="ECO:0000313" key="3">
    <source>
        <dbReference type="WBParaSite" id="SVE_1107300.1"/>
    </source>
</evidence>
<keyword evidence="1" id="KW-1133">Transmembrane helix</keyword>
<reference evidence="2" key="1">
    <citation type="submission" date="2014-07" db="EMBL/GenBank/DDBJ databases">
        <authorList>
            <person name="Martin A.A"/>
            <person name="De Silva N."/>
        </authorList>
    </citation>
    <scope>NUCLEOTIDE SEQUENCE</scope>
</reference>
<keyword evidence="2" id="KW-1185">Reference proteome</keyword>